<protein>
    <submittedName>
        <fullName evidence="2">Uncharacterized protein</fullName>
    </submittedName>
</protein>
<organism evidence="2">
    <name type="scientific">Oryza brachyantha</name>
    <name type="common">malo sina</name>
    <dbReference type="NCBI Taxonomy" id="4533"/>
    <lineage>
        <taxon>Eukaryota</taxon>
        <taxon>Viridiplantae</taxon>
        <taxon>Streptophyta</taxon>
        <taxon>Embryophyta</taxon>
        <taxon>Tracheophyta</taxon>
        <taxon>Spermatophyta</taxon>
        <taxon>Magnoliopsida</taxon>
        <taxon>Liliopsida</taxon>
        <taxon>Poales</taxon>
        <taxon>Poaceae</taxon>
        <taxon>BOP clade</taxon>
        <taxon>Oryzoideae</taxon>
        <taxon>Oryzeae</taxon>
        <taxon>Oryzinae</taxon>
        <taxon>Oryza</taxon>
    </lineage>
</organism>
<evidence type="ECO:0000313" key="3">
    <source>
        <dbReference type="Proteomes" id="UP000006038"/>
    </source>
</evidence>
<sequence>MATAKGISSSVPPQGGSSGKSKRQEDIIQEGLNLSGPKGLGNNNQKPYNGQVPHSHITSQNIIAKSKDLSKFPI</sequence>
<dbReference type="EnsemblPlants" id="OB08G20360.1">
    <property type="protein sequence ID" value="OB08G20360.1"/>
    <property type="gene ID" value="OB08G20360"/>
</dbReference>
<reference evidence="2" key="2">
    <citation type="submission" date="2013-04" db="UniProtKB">
        <authorList>
            <consortium name="EnsemblPlants"/>
        </authorList>
    </citation>
    <scope>IDENTIFICATION</scope>
</reference>
<keyword evidence="3" id="KW-1185">Reference proteome</keyword>
<feature type="compositionally biased region" description="Low complexity" evidence="1">
    <location>
        <begin position="1"/>
        <end position="15"/>
    </location>
</feature>
<feature type="compositionally biased region" description="Basic and acidic residues" evidence="1">
    <location>
        <begin position="65"/>
        <end position="74"/>
    </location>
</feature>
<dbReference type="AlphaFoldDB" id="J3MSF7"/>
<name>J3MSF7_ORYBR</name>
<feature type="region of interest" description="Disordered" evidence="1">
    <location>
        <begin position="1"/>
        <end position="74"/>
    </location>
</feature>
<proteinExistence type="predicted"/>
<reference evidence="2" key="1">
    <citation type="journal article" date="2013" name="Nat. Commun.">
        <title>Whole-genome sequencing of Oryza brachyantha reveals mechanisms underlying Oryza genome evolution.</title>
        <authorList>
            <person name="Chen J."/>
            <person name="Huang Q."/>
            <person name="Gao D."/>
            <person name="Wang J."/>
            <person name="Lang Y."/>
            <person name="Liu T."/>
            <person name="Li B."/>
            <person name="Bai Z."/>
            <person name="Luis Goicoechea J."/>
            <person name="Liang C."/>
            <person name="Chen C."/>
            <person name="Zhang W."/>
            <person name="Sun S."/>
            <person name="Liao Y."/>
            <person name="Zhang X."/>
            <person name="Yang L."/>
            <person name="Song C."/>
            <person name="Wang M."/>
            <person name="Shi J."/>
            <person name="Liu G."/>
            <person name="Liu J."/>
            <person name="Zhou H."/>
            <person name="Zhou W."/>
            <person name="Yu Q."/>
            <person name="An N."/>
            <person name="Chen Y."/>
            <person name="Cai Q."/>
            <person name="Wang B."/>
            <person name="Liu B."/>
            <person name="Min J."/>
            <person name="Huang Y."/>
            <person name="Wu H."/>
            <person name="Li Z."/>
            <person name="Zhang Y."/>
            <person name="Yin Y."/>
            <person name="Song W."/>
            <person name="Jiang J."/>
            <person name="Jackson S.A."/>
            <person name="Wing R.A."/>
            <person name="Wang J."/>
            <person name="Chen M."/>
        </authorList>
    </citation>
    <scope>NUCLEOTIDE SEQUENCE [LARGE SCALE GENOMIC DNA]</scope>
    <source>
        <strain evidence="2">cv. IRGC 101232</strain>
    </source>
</reference>
<evidence type="ECO:0000256" key="1">
    <source>
        <dbReference type="SAM" id="MobiDB-lite"/>
    </source>
</evidence>
<dbReference type="Gramene" id="OB08G20360.1">
    <property type="protein sequence ID" value="OB08G20360.1"/>
    <property type="gene ID" value="OB08G20360"/>
</dbReference>
<evidence type="ECO:0000313" key="2">
    <source>
        <dbReference type="EnsemblPlants" id="OB08G20360.1"/>
    </source>
</evidence>
<dbReference type="Proteomes" id="UP000006038">
    <property type="component" value="Chromosome 8"/>
</dbReference>
<accession>J3MSF7</accession>
<dbReference type="HOGENOM" id="CLU_2691715_0_0_1"/>